<evidence type="ECO:0000313" key="2">
    <source>
        <dbReference type="Proteomes" id="UP001476798"/>
    </source>
</evidence>
<keyword evidence="2" id="KW-1185">Reference proteome</keyword>
<dbReference type="EMBL" id="JAHRIO010051686">
    <property type="protein sequence ID" value="MEQ2175587.1"/>
    <property type="molecule type" value="Genomic_DNA"/>
</dbReference>
<organism evidence="1 2">
    <name type="scientific">Goodea atripinnis</name>
    <dbReference type="NCBI Taxonomy" id="208336"/>
    <lineage>
        <taxon>Eukaryota</taxon>
        <taxon>Metazoa</taxon>
        <taxon>Chordata</taxon>
        <taxon>Craniata</taxon>
        <taxon>Vertebrata</taxon>
        <taxon>Euteleostomi</taxon>
        <taxon>Actinopterygii</taxon>
        <taxon>Neopterygii</taxon>
        <taxon>Teleostei</taxon>
        <taxon>Neoteleostei</taxon>
        <taxon>Acanthomorphata</taxon>
        <taxon>Ovalentaria</taxon>
        <taxon>Atherinomorphae</taxon>
        <taxon>Cyprinodontiformes</taxon>
        <taxon>Goodeidae</taxon>
        <taxon>Goodea</taxon>
    </lineage>
</organism>
<proteinExistence type="predicted"/>
<sequence>MVPCHSPEPRCWFHRHSPGLLRGSKLPVLPCGIKSSKLIRVFKSPPQPLSRPPDGFFIGPPGPLRALAILQLNFSEAPFLPCLEKNRHLTNTIPTVKHGGGIML</sequence>
<dbReference type="Proteomes" id="UP001476798">
    <property type="component" value="Unassembled WGS sequence"/>
</dbReference>
<accession>A0ABV0NZC7</accession>
<gene>
    <name evidence="1" type="ORF">GOODEAATRI_019369</name>
</gene>
<comment type="caution">
    <text evidence="1">The sequence shown here is derived from an EMBL/GenBank/DDBJ whole genome shotgun (WGS) entry which is preliminary data.</text>
</comment>
<protein>
    <submittedName>
        <fullName evidence="1">Uncharacterized protein</fullName>
    </submittedName>
</protein>
<reference evidence="1 2" key="1">
    <citation type="submission" date="2021-06" db="EMBL/GenBank/DDBJ databases">
        <authorList>
            <person name="Palmer J.M."/>
        </authorList>
    </citation>
    <scope>NUCLEOTIDE SEQUENCE [LARGE SCALE GENOMIC DNA]</scope>
    <source>
        <strain evidence="1 2">GA_2019</strain>
        <tissue evidence="1">Muscle</tissue>
    </source>
</reference>
<name>A0ABV0NZC7_9TELE</name>
<evidence type="ECO:0000313" key="1">
    <source>
        <dbReference type="EMBL" id="MEQ2175587.1"/>
    </source>
</evidence>